<gene>
    <name evidence="1" type="ORF">CDAUBV1_LOCUS13559</name>
</gene>
<comment type="caution">
    <text evidence="1">The sequence shown here is derived from an EMBL/GenBank/DDBJ whole genome shotgun (WGS) entry which is preliminary data.</text>
</comment>
<proteinExistence type="predicted"/>
<evidence type="ECO:0000313" key="1">
    <source>
        <dbReference type="EMBL" id="CAL5138751.1"/>
    </source>
</evidence>
<name>A0AAV2TQH0_CALDB</name>
<protein>
    <submittedName>
        <fullName evidence="1">Uncharacterized protein</fullName>
    </submittedName>
</protein>
<organism evidence="1 2">
    <name type="scientific">Calicophoron daubneyi</name>
    <name type="common">Rumen fluke</name>
    <name type="synonym">Paramphistomum daubneyi</name>
    <dbReference type="NCBI Taxonomy" id="300641"/>
    <lineage>
        <taxon>Eukaryota</taxon>
        <taxon>Metazoa</taxon>
        <taxon>Spiralia</taxon>
        <taxon>Lophotrochozoa</taxon>
        <taxon>Platyhelminthes</taxon>
        <taxon>Trematoda</taxon>
        <taxon>Digenea</taxon>
        <taxon>Plagiorchiida</taxon>
        <taxon>Pronocephalata</taxon>
        <taxon>Paramphistomoidea</taxon>
        <taxon>Paramphistomidae</taxon>
        <taxon>Calicophoron</taxon>
    </lineage>
</organism>
<sequence length="101" mass="11351">MTKQLRRCITIESETSDEACEKSFERLEPEFIDTKCLHASVRFIGKSKSKFTLSPMRTSSLTRSSSAIATLKPRRKPSFSKSVECIRTTLVKISGTSKDDS</sequence>
<dbReference type="Proteomes" id="UP001497525">
    <property type="component" value="Unassembled WGS sequence"/>
</dbReference>
<evidence type="ECO:0000313" key="2">
    <source>
        <dbReference type="Proteomes" id="UP001497525"/>
    </source>
</evidence>
<dbReference type="EMBL" id="CAXLJL010000523">
    <property type="protein sequence ID" value="CAL5138751.1"/>
    <property type="molecule type" value="Genomic_DNA"/>
</dbReference>
<dbReference type="AlphaFoldDB" id="A0AAV2TQH0"/>
<reference evidence="1" key="1">
    <citation type="submission" date="2024-06" db="EMBL/GenBank/DDBJ databases">
        <authorList>
            <person name="Liu X."/>
            <person name="Lenzi L."/>
            <person name="Haldenby T S."/>
            <person name="Uol C."/>
        </authorList>
    </citation>
    <scope>NUCLEOTIDE SEQUENCE</scope>
</reference>
<accession>A0AAV2TQH0</accession>